<keyword evidence="4 10" id="KW-0808">Transferase</keyword>
<evidence type="ECO:0000256" key="2">
    <source>
        <dbReference type="ARBA" id="ARBA00022475"/>
    </source>
</evidence>
<feature type="transmembrane region" description="Helical" evidence="8">
    <location>
        <begin position="232"/>
        <end position="251"/>
    </location>
</feature>
<gene>
    <name evidence="10" type="ORF">SAMN05444266_107315</name>
</gene>
<evidence type="ECO:0000256" key="1">
    <source>
        <dbReference type="ARBA" id="ARBA00004651"/>
    </source>
</evidence>
<evidence type="ECO:0000313" key="10">
    <source>
        <dbReference type="EMBL" id="SHM30172.1"/>
    </source>
</evidence>
<dbReference type="Proteomes" id="UP000184420">
    <property type="component" value="Unassembled WGS sequence"/>
</dbReference>
<dbReference type="AlphaFoldDB" id="A0A1M7HNP5"/>
<evidence type="ECO:0000313" key="11">
    <source>
        <dbReference type="Proteomes" id="UP000184420"/>
    </source>
</evidence>
<dbReference type="InterPro" id="IPR038731">
    <property type="entry name" value="RgtA/B/C-like"/>
</dbReference>
<dbReference type="STRING" id="1419482.SAMN05444266_107315"/>
<feature type="transmembrane region" description="Helical" evidence="8">
    <location>
        <begin position="286"/>
        <end position="304"/>
    </location>
</feature>
<dbReference type="Pfam" id="PF13231">
    <property type="entry name" value="PMT_2"/>
    <property type="match status" value="1"/>
</dbReference>
<accession>A0A1M7HNP5</accession>
<protein>
    <submittedName>
        <fullName evidence="10">Dolichyl-phosphate-mannose-protein mannosyltransferase</fullName>
    </submittedName>
</protein>
<proteinExistence type="predicted"/>
<keyword evidence="7 8" id="KW-0472">Membrane</keyword>
<feature type="transmembrane region" description="Helical" evidence="8">
    <location>
        <begin position="149"/>
        <end position="173"/>
    </location>
</feature>
<evidence type="ECO:0000256" key="5">
    <source>
        <dbReference type="ARBA" id="ARBA00022692"/>
    </source>
</evidence>
<keyword evidence="3 10" id="KW-0328">Glycosyltransferase</keyword>
<keyword evidence="2" id="KW-1003">Cell membrane</keyword>
<dbReference type="GO" id="GO:0016763">
    <property type="term" value="F:pentosyltransferase activity"/>
    <property type="evidence" value="ECO:0007669"/>
    <property type="project" value="TreeGrafter"/>
</dbReference>
<dbReference type="PANTHER" id="PTHR33908">
    <property type="entry name" value="MANNOSYLTRANSFERASE YKCB-RELATED"/>
    <property type="match status" value="1"/>
</dbReference>
<dbReference type="InterPro" id="IPR050297">
    <property type="entry name" value="LipidA_mod_glycosyltrf_83"/>
</dbReference>
<dbReference type="RefSeq" id="WP_073084376.1">
    <property type="nucleotide sequence ID" value="NZ_FRBL01000007.1"/>
</dbReference>
<evidence type="ECO:0000256" key="4">
    <source>
        <dbReference type="ARBA" id="ARBA00022679"/>
    </source>
</evidence>
<keyword evidence="11" id="KW-1185">Reference proteome</keyword>
<evidence type="ECO:0000256" key="8">
    <source>
        <dbReference type="SAM" id="Phobius"/>
    </source>
</evidence>
<keyword evidence="6 8" id="KW-1133">Transmembrane helix</keyword>
<name>A0A1M7HNP5_9BACT</name>
<dbReference type="GO" id="GO:0009103">
    <property type="term" value="P:lipopolysaccharide biosynthetic process"/>
    <property type="evidence" value="ECO:0007669"/>
    <property type="project" value="UniProtKB-ARBA"/>
</dbReference>
<dbReference type="PANTHER" id="PTHR33908:SF11">
    <property type="entry name" value="MEMBRANE PROTEIN"/>
    <property type="match status" value="1"/>
</dbReference>
<dbReference type="OrthoDB" id="9813729at2"/>
<evidence type="ECO:0000259" key="9">
    <source>
        <dbReference type="Pfam" id="PF13231"/>
    </source>
</evidence>
<feature type="transmembrane region" description="Helical" evidence="8">
    <location>
        <begin position="101"/>
        <end position="134"/>
    </location>
</feature>
<reference evidence="10 11" key="1">
    <citation type="submission" date="2016-11" db="EMBL/GenBank/DDBJ databases">
        <authorList>
            <person name="Jaros S."/>
            <person name="Januszkiewicz K."/>
            <person name="Wedrychowicz H."/>
        </authorList>
    </citation>
    <scope>NUCLEOTIDE SEQUENCE [LARGE SCALE GENOMIC DNA]</scope>
    <source>
        <strain evidence="10 11">DSM 27406</strain>
    </source>
</reference>
<dbReference type="GO" id="GO:0005886">
    <property type="term" value="C:plasma membrane"/>
    <property type="evidence" value="ECO:0007669"/>
    <property type="project" value="UniProtKB-SubCell"/>
</dbReference>
<evidence type="ECO:0000256" key="7">
    <source>
        <dbReference type="ARBA" id="ARBA00023136"/>
    </source>
</evidence>
<keyword evidence="5 8" id="KW-0812">Transmembrane</keyword>
<feature type="transmembrane region" description="Helical" evidence="8">
    <location>
        <begin position="313"/>
        <end position="334"/>
    </location>
</feature>
<comment type="subcellular location">
    <subcellularLocation>
        <location evidence="1">Cell membrane</location>
        <topology evidence="1">Multi-pass membrane protein</topology>
    </subcellularLocation>
</comment>
<sequence>MGIPQFLRKNQYRNLFLLGWLLLGLLQACFSELWDDEAYYWVYSRHLDWGYFDHPPMIALLIKIGYGLFHNELGVRLLVVVLNTLTLWITAKLLSKEDNRLFYLILGSMGAMQVGGMLAVPDVPLIFFAALYFWAYKVFVDEQSWKNTILLAISMALMFYSKYHGVLLVFFTLLSNLNLLRVFKYYVAVIITTLLFLPHIIWQYNHGFPSLQYHLVERNAASYHISFTLDYLAGQLLLFGPLLGWLLLYYAFICPIQHTFERALKFSVIGVLVFFMISTFKGRVEANWTVMLFTPVVILAHQTIKRKGWKGRAFLYSLPATLLLVLVVRVYMVWDFMPGTEIRPEIHHNREWTAKVAAAAGDRPVVFINSYQLPSKYMFYTGHLSYSLNSRYARRSQYNYWDTEQALWGREVVVFGPNLPITDSVVSVRGTWDYYVDSAYYSYNLIQMKPASTQLKVRKGEHYKLVVAPENWYHRPVPINWKNEPVIGYGFTTKDSAYAPVKTQLTLARAISRRLTSMEVIMPDKPGKYQLKCSVFADPLPPTHNSQVIQVIVE</sequence>
<feature type="domain" description="Glycosyltransferase RgtA/B/C/D-like" evidence="9">
    <location>
        <begin position="53"/>
        <end position="202"/>
    </location>
</feature>
<organism evidence="10 11">
    <name type="scientific">Chitinophaga jiangningensis</name>
    <dbReference type="NCBI Taxonomy" id="1419482"/>
    <lineage>
        <taxon>Bacteria</taxon>
        <taxon>Pseudomonadati</taxon>
        <taxon>Bacteroidota</taxon>
        <taxon>Chitinophagia</taxon>
        <taxon>Chitinophagales</taxon>
        <taxon>Chitinophagaceae</taxon>
        <taxon>Chitinophaga</taxon>
    </lineage>
</organism>
<evidence type="ECO:0000256" key="6">
    <source>
        <dbReference type="ARBA" id="ARBA00022989"/>
    </source>
</evidence>
<feature type="transmembrane region" description="Helical" evidence="8">
    <location>
        <begin position="185"/>
        <end position="204"/>
    </location>
</feature>
<feature type="transmembrane region" description="Helical" evidence="8">
    <location>
        <begin position="73"/>
        <end position="94"/>
    </location>
</feature>
<feature type="transmembrane region" description="Helical" evidence="8">
    <location>
        <begin position="263"/>
        <end position="280"/>
    </location>
</feature>
<dbReference type="EMBL" id="FRBL01000007">
    <property type="protein sequence ID" value="SHM30172.1"/>
    <property type="molecule type" value="Genomic_DNA"/>
</dbReference>
<evidence type="ECO:0000256" key="3">
    <source>
        <dbReference type="ARBA" id="ARBA00022676"/>
    </source>
</evidence>